<organism evidence="1">
    <name type="scientific">Catovirus CTV1</name>
    <dbReference type="NCBI Taxonomy" id="1977631"/>
    <lineage>
        <taxon>Viruses</taxon>
        <taxon>Varidnaviria</taxon>
        <taxon>Bamfordvirae</taxon>
        <taxon>Nucleocytoviricota</taxon>
        <taxon>Megaviricetes</taxon>
        <taxon>Imitervirales</taxon>
        <taxon>Mimiviridae</taxon>
        <taxon>Klosneuvirinae</taxon>
        <taxon>Catovirus</taxon>
    </lineage>
</organism>
<dbReference type="EMBL" id="KY684083">
    <property type="protein sequence ID" value="ARF08142.1"/>
    <property type="molecule type" value="Genomic_DNA"/>
</dbReference>
<accession>A0A1V0S8W0</accession>
<gene>
    <name evidence="1" type="ORF">Catovirus_1_192</name>
</gene>
<sequence length="114" mass="13688">MDLLSGYKRNGKTYKIANKKCSNKKWKKNCYSTFRKEMKDYVNNYCDDQFEPTVRNIGNIPKDNAANTKLLTKIEFKEKYNASKFGDYGKTFIVQRETINKLKHNRKRYIDFYQ</sequence>
<proteinExistence type="predicted"/>
<protein>
    <submittedName>
        <fullName evidence="1">Uncharacterized protein</fullName>
    </submittedName>
</protein>
<reference evidence="1" key="1">
    <citation type="journal article" date="2017" name="Science">
        <title>Giant viruses with an expanded complement of translation system components.</title>
        <authorList>
            <person name="Schulz F."/>
            <person name="Yutin N."/>
            <person name="Ivanova N.N."/>
            <person name="Ortega D.R."/>
            <person name="Lee T.K."/>
            <person name="Vierheilig J."/>
            <person name="Daims H."/>
            <person name="Horn M."/>
            <person name="Wagner M."/>
            <person name="Jensen G.J."/>
            <person name="Kyrpides N.C."/>
            <person name="Koonin E.V."/>
            <person name="Woyke T."/>
        </authorList>
    </citation>
    <scope>NUCLEOTIDE SEQUENCE</scope>
    <source>
        <strain evidence="1">CTV1</strain>
    </source>
</reference>
<name>A0A1V0S8W0_9VIRU</name>
<evidence type="ECO:0000313" key="1">
    <source>
        <dbReference type="EMBL" id="ARF08142.1"/>
    </source>
</evidence>